<protein>
    <recommendedName>
        <fullName evidence="4">Aspartyl protease</fullName>
    </recommendedName>
</protein>
<proteinExistence type="predicted"/>
<dbReference type="RefSeq" id="WP_130187697.1">
    <property type="nucleotide sequence ID" value="NZ_CP035913.1"/>
</dbReference>
<feature type="signal peptide" evidence="1">
    <location>
        <begin position="1"/>
        <end position="18"/>
    </location>
</feature>
<dbReference type="EMBL" id="CP035913">
    <property type="protein sequence ID" value="QBE64580.1"/>
    <property type="molecule type" value="Genomic_DNA"/>
</dbReference>
<organism evidence="2 3">
    <name type="scientific">Pseudoduganella lutea</name>
    <dbReference type="NCBI Taxonomy" id="321985"/>
    <lineage>
        <taxon>Bacteria</taxon>
        <taxon>Pseudomonadati</taxon>
        <taxon>Pseudomonadota</taxon>
        <taxon>Betaproteobacteria</taxon>
        <taxon>Burkholderiales</taxon>
        <taxon>Oxalobacteraceae</taxon>
        <taxon>Telluria group</taxon>
        <taxon>Pseudoduganella</taxon>
    </lineage>
</organism>
<name>A0A4P6KZQ8_9BURK</name>
<gene>
    <name evidence="2" type="ORF">EWM63_17590</name>
</gene>
<accession>A0A4P6KZQ8</accession>
<dbReference type="KEGG" id="plue:EWM63_17590"/>
<reference evidence="2 3" key="1">
    <citation type="submission" date="2019-02" db="EMBL/GenBank/DDBJ databases">
        <title>Draft Genome Sequences of Six Type Strains of the Genus Massilia.</title>
        <authorList>
            <person name="Miess H."/>
            <person name="Frediansyhah A."/>
            <person name="Gross H."/>
        </authorList>
    </citation>
    <scope>NUCLEOTIDE SEQUENCE [LARGE SCALE GENOMIC DNA]</scope>
    <source>
        <strain evidence="2 3">DSM 17473</strain>
    </source>
</reference>
<dbReference type="AlphaFoldDB" id="A0A4P6KZQ8"/>
<keyword evidence="1" id="KW-0732">Signal</keyword>
<evidence type="ECO:0000313" key="2">
    <source>
        <dbReference type="EMBL" id="QBE64580.1"/>
    </source>
</evidence>
<evidence type="ECO:0008006" key="4">
    <source>
        <dbReference type="Google" id="ProtNLM"/>
    </source>
</evidence>
<evidence type="ECO:0000313" key="3">
    <source>
        <dbReference type="Proteomes" id="UP000290637"/>
    </source>
</evidence>
<sequence length="292" mass="30806">MPAMAVAAALMYCTVAAAAAAEPQWQSFRWHVDSFHGAPPERLALFLPVTIDAAPCLVQLDTGANGELVWAGQAAPGEQLSGKFVTVELAGIRRQVWADAANLRHVTPQVCALRPVATVGNAFFEQGTLTLDLGKGRFAYAQHALLATDPAAHPLFYARWTPSGGHPLVELQVPGSSPGYALLDTGSVRFGLAATNAGEWAALTGGAPLAAGGAVRQFSLNSWGKQVQCFETPVTHRIAVAGLALDQARVSYCVDQGFQSPVKLIGVLGLHALGDRTITLDYLSRRWKLSGG</sequence>
<keyword evidence="3" id="KW-1185">Reference proteome</keyword>
<dbReference type="OrthoDB" id="8771808at2"/>
<evidence type="ECO:0000256" key="1">
    <source>
        <dbReference type="SAM" id="SignalP"/>
    </source>
</evidence>
<dbReference type="Proteomes" id="UP000290637">
    <property type="component" value="Chromosome"/>
</dbReference>
<feature type="chain" id="PRO_5020871019" description="Aspartyl protease" evidence="1">
    <location>
        <begin position="19"/>
        <end position="292"/>
    </location>
</feature>